<dbReference type="AlphaFoldDB" id="A0A4Q8QFL6"/>
<comment type="caution">
    <text evidence="1">The sequence shown here is derived from an EMBL/GenBank/DDBJ whole genome shotgun (WGS) entry which is preliminary data.</text>
</comment>
<proteinExistence type="predicted"/>
<organism evidence="1 2">
    <name type="scientific">Flagellimonas allohymeniacidonis</name>
    <dbReference type="NCBI Taxonomy" id="2517819"/>
    <lineage>
        <taxon>Bacteria</taxon>
        <taxon>Pseudomonadati</taxon>
        <taxon>Bacteroidota</taxon>
        <taxon>Flavobacteriia</taxon>
        <taxon>Flavobacteriales</taxon>
        <taxon>Flavobacteriaceae</taxon>
        <taxon>Flagellimonas</taxon>
    </lineage>
</organism>
<dbReference type="RefSeq" id="WP_130608629.1">
    <property type="nucleotide sequence ID" value="NZ_SGIU01000001.1"/>
</dbReference>
<dbReference type="OrthoDB" id="1186960at2"/>
<accession>A0A4Q8QFL6</accession>
<evidence type="ECO:0000313" key="2">
    <source>
        <dbReference type="Proteomes" id="UP000291981"/>
    </source>
</evidence>
<name>A0A4Q8QFL6_9FLAO</name>
<evidence type="ECO:0008006" key="3">
    <source>
        <dbReference type="Google" id="ProtNLM"/>
    </source>
</evidence>
<dbReference type="Proteomes" id="UP000291981">
    <property type="component" value="Unassembled WGS sequence"/>
</dbReference>
<keyword evidence="2" id="KW-1185">Reference proteome</keyword>
<dbReference type="PROSITE" id="PS51257">
    <property type="entry name" value="PROKAR_LIPOPROTEIN"/>
    <property type="match status" value="1"/>
</dbReference>
<dbReference type="EMBL" id="SGIU01000001">
    <property type="protein sequence ID" value="TAI48497.1"/>
    <property type="molecule type" value="Genomic_DNA"/>
</dbReference>
<protein>
    <recommendedName>
        <fullName evidence="3">Lipoprotein</fullName>
    </recommendedName>
</protein>
<evidence type="ECO:0000313" key="1">
    <source>
        <dbReference type="EMBL" id="TAI48497.1"/>
    </source>
</evidence>
<reference evidence="1 2" key="1">
    <citation type="submission" date="2019-02" db="EMBL/GenBank/DDBJ databases">
        <title>Draft genome sequence of Muricauda sp. 176CP4-71.</title>
        <authorList>
            <person name="Park J.-S."/>
        </authorList>
    </citation>
    <scope>NUCLEOTIDE SEQUENCE [LARGE SCALE GENOMIC DNA]</scope>
    <source>
        <strain evidence="1 2">176CP4-71</strain>
    </source>
</reference>
<sequence>MRSTFLFLFSTILVSMLLGCSSYKTKKQESQLVLPELGNVVQTQGDMFYSTVEPAGIPSWPTLKVELQQMPFNTKSYTTYARLMQRAARINSISYNDSLPYKPKYVRLQLTDKVALTQMLNSEAHESLREYLTADDAYKLVTGLDLALSESELVVFLNAEAVQLQKDEYGSLKVVLINGNQQNSFFFSELQVFDYQLSSFCWGEDVLHRKKIKNLIAEGERCPKGTFLKARKMEKDESYLKF</sequence>
<gene>
    <name evidence="1" type="ORF">EW142_01445</name>
</gene>